<dbReference type="GO" id="GO:0071555">
    <property type="term" value="P:cell wall organization"/>
    <property type="evidence" value="ECO:0007669"/>
    <property type="project" value="UniProtKB-KW"/>
</dbReference>
<evidence type="ECO:0000256" key="8">
    <source>
        <dbReference type="ARBA" id="ARBA00022827"/>
    </source>
</evidence>
<keyword evidence="6 16" id="KW-0132">Cell division</keyword>
<dbReference type="GO" id="GO:0051301">
    <property type="term" value="P:cell division"/>
    <property type="evidence" value="ECO:0007669"/>
    <property type="project" value="UniProtKB-KW"/>
</dbReference>
<dbReference type="Gene3D" id="3.90.78.10">
    <property type="entry name" value="UDP-N-acetylenolpyruvoylglucosamine reductase, C-terminal domain"/>
    <property type="match status" value="1"/>
</dbReference>
<dbReference type="PANTHER" id="PTHR21071">
    <property type="entry name" value="UDP-N-ACETYLENOLPYRUVOYLGLUCOSAMINE REDUCTASE"/>
    <property type="match status" value="1"/>
</dbReference>
<organism evidence="18 19">
    <name type="scientific">Candidatus Shapirobacteria bacterium CG09_land_8_20_14_0_10_49_15</name>
    <dbReference type="NCBI Taxonomy" id="1974482"/>
    <lineage>
        <taxon>Bacteria</taxon>
        <taxon>Candidatus Shapironibacteriota</taxon>
    </lineage>
</organism>
<evidence type="ECO:0000256" key="14">
    <source>
        <dbReference type="ARBA" id="ARBA00023316"/>
    </source>
</evidence>
<evidence type="ECO:0000256" key="2">
    <source>
        <dbReference type="ARBA" id="ARBA00003921"/>
    </source>
</evidence>
<comment type="function">
    <text evidence="2 16">Cell wall formation.</text>
</comment>
<keyword evidence="14 16" id="KW-0961">Cell wall biogenesis/degradation</keyword>
<keyword evidence="10 16" id="KW-0133">Cell shape</keyword>
<dbReference type="Pfam" id="PF02873">
    <property type="entry name" value="MurB_C"/>
    <property type="match status" value="1"/>
</dbReference>
<gene>
    <name evidence="16" type="primary">murB</name>
    <name evidence="18" type="ORF">COT66_01260</name>
</gene>
<dbReference type="Gene3D" id="3.30.43.10">
    <property type="entry name" value="Uridine Diphospho-n-acetylenolpyruvylglucosamine Reductase, domain 2"/>
    <property type="match status" value="1"/>
</dbReference>
<dbReference type="GO" id="GO:0008762">
    <property type="term" value="F:UDP-N-acetylmuramate dehydrogenase activity"/>
    <property type="evidence" value="ECO:0007669"/>
    <property type="project" value="UniProtKB-UniRule"/>
</dbReference>
<keyword evidence="7 16" id="KW-0285">Flavoprotein</keyword>
<name>A0A2M6XB02_9BACT</name>
<evidence type="ECO:0000259" key="17">
    <source>
        <dbReference type="PROSITE" id="PS51387"/>
    </source>
</evidence>
<comment type="similarity">
    <text evidence="16">Belongs to the MurB family.</text>
</comment>
<sequence length="297" mass="32104">MVKQQVFLAPYTTFKIGGPAEWFCEAKNTDELVQALAFAQEKKIPYFILGNGSNILVSDAGFRGLAIRFVDSKFKMQDSKISAAAGLPLQELVDLAAQSSLTGLEFLAGIPGSVGGSVRGNAGAWQQSLGDQVTRVQILDQSGKISWLDQKTCQFSYRQSRFKQNAEIILAVELQLQAGSQTAIKAKMADYRQRRASQPQEPSAGCVFINPANSPRAAAGQVPTRYSAGQLIEACGLKGRQIGQAQISPQHANFIVNLGGAKAADVLTLIKLVQTTVKEKFQIDLQLEIQLVGFNNV</sequence>
<evidence type="ECO:0000256" key="9">
    <source>
        <dbReference type="ARBA" id="ARBA00022857"/>
    </source>
</evidence>
<protein>
    <recommendedName>
        <fullName evidence="16">UDP-N-acetylenolpyruvoylglucosamine reductase</fullName>
        <ecNumber evidence="16">1.3.1.98</ecNumber>
    </recommendedName>
    <alternativeName>
        <fullName evidence="16">UDP-N-acetylmuramate dehydrogenase</fullName>
    </alternativeName>
</protein>
<dbReference type="InterPro" id="IPR003170">
    <property type="entry name" value="MurB"/>
</dbReference>
<evidence type="ECO:0000256" key="4">
    <source>
        <dbReference type="ARBA" id="ARBA00004752"/>
    </source>
</evidence>
<dbReference type="InterPro" id="IPR036318">
    <property type="entry name" value="FAD-bd_PCMH-like_sf"/>
</dbReference>
<evidence type="ECO:0000256" key="3">
    <source>
        <dbReference type="ARBA" id="ARBA00004496"/>
    </source>
</evidence>
<dbReference type="GO" id="GO:0008360">
    <property type="term" value="P:regulation of cell shape"/>
    <property type="evidence" value="ECO:0007669"/>
    <property type="project" value="UniProtKB-KW"/>
</dbReference>
<dbReference type="Gene3D" id="3.30.465.10">
    <property type="match status" value="1"/>
</dbReference>
<dbReference type="Proteomes" id="UP000231214">
    <property type="component" value="Unassembled WGS sequence"/>
</dbReference>
<comment type="catalytic activity">
    <reaction evidence="15 16">
        <text>UDP-N-acetyl-alpha-D-muramate + NADP(+) = UDP-N-acetyl-3-O-(1-carboxyvinyl)-alpha-D-glucosamine + NADPH + H(+)</text>
        <dbReference type="Rhea" id="RHEA:12248"/>
        <dbReference type="ChEBI" id="CHEBI:15378"/>
        <dbReference type="ChEBI" id="CHEBI:57783"/>
        <dbReference type="ChEBI" id="CHEBI:58349"/>
        <dbReference type="ChEBI" id="CHEBI:68483"/>
        <dbReference type="ChEBI" id="CHEBI:70757"/>
        <dbReference type="EC" id="1.3.1.98"/>
    </reaction>
</comment>
<proteinExistence type="inferred from homology"/>
<keyword evidence="12 16" id="KW-0560">Oxidoreductase</keyword>
<comment type="caution">
    <text evidence="18">The sequence shown here is derived from an EMBL/GenBank/DDBJ whole genome shotgun (WGS) entry which is preliminary data.</text>
</comment>
<keyword evidence="9 16" id="KW-0521">NADP</keyword>
<evidence type="ECO:0000256" key="7">
    <source>
        <dbReference type="ARBA" id="ARBA00022630"/>
    </source>
</evidence>
<evidence type="ECO:0000313" key="19">
    <source>
        <dbReference type="Proteomes" id="UP000231214"/>
    </source>
</evidence>
<evidence type="ECO:0000256" key="1">
    <source>
        <dbReference type="ARBA" id="ARBA00001974"/>
    </source>
</evidence>
<keyword evidence="11 16" id="KW-0573">Peptidoglycan synthesis</keyword>
<dbReference type="PROSITE" id="PS51387">
    <property type="entry name" value="FAD_PCMH"/>
    <property type="match status" value="1"/>
</dbReference>
<feature type="active site" description="Proton donor" evidence="16">
    <location>
        <position position="206"/>
    </location>
</feature>
<dbReference type="InterPro" id="IPR036635">
    <property type="entry name" value="MurB_C_sf"/>
</dbReference>
<keyword evidence="5 16" id="KW-0963">Cytoplasm</keyword>
<feature type="active site" evidence="16">
    <location>
        <position position="288"/>
    </location>
</feature>
<accession>A0A2M6XB02</accession>
<dbReference type="EMBL" id="PEZK01000020">
    <property type="protein sequence ID" value="PIU02247.1"/>
    <property type="molecule type" value="Genomic_DNA"/>
</dbReference>
<evidence type="ECO:0000256" key="11">
    <source>
        <dbReference type="ARBA" id="ARBA00022984"/>
    </source>
</evidence>
<feature type="domain" description="FAD-binding PCMH-type" evidence="17">
    <location>
        <begin position="15"/>
        <end position="179"/>
    </location>
</feature>
<keyword evidence="8 16" id="KW-0274">FAD</keyword>
<dbReference type="Pfam" id="PF01565">
    <property type="entry name" value="FAD_binding_4"/>
    <property type="match status" value="1"/>
</dbReference>
<comment type="pathway">
    <text evidence="4 16">Cell wall biogenesis; peptidoglycan biosynthesis.</text>
</comment>
<dbReference type="SUPFAM" id="SSF56176">
    <property type="entry name" value="FAD-binding/transporter-associated domain-like"/>
    <property type="match status" value="1"/>
</dbReference>
<evidence type="ECO:0000256" key="16">
    <source>
        <dbReference type="HAMAP-Rule" id="MF_00037"/>
    </source>
</evidence>
<dbReference type="InterPro" id="IPR006094">
    <property type="entry name" value="Oxid_FAD_bind_N"/>
</dbReference>
<dbReference type="InterPro" id="IPR016169">
    <property type="entry name" value="FAD-bd_PCMH_sub2"/>
</dbReference>
<dbReference type="InterPro" id="IPR016166">
    <property type="entry name" value="FAD-bd_PCMH"/>
</dbReference>
<dbReference type="GO" id="GO:0009252">
    <property type="term" value="P:peptidoglycan biosynthetic process"/>
    <property type="evidence" value="ECO:0007669"/>
    <property type="project" value="UniProtKB-UniRule"/>
</dbReference>
<dbReference type="HAMAP" id="MF_00037">
    <property type="entry name" value="MurB"/>
    <property type="match status" value="1"/>
</dbReference>
<keyword evidence="13 16" id="KW-0131">Cell cycle</keyword>
<dbReference type="InterPro" id="IPR016167">
    <property type="entry name" value="FAD-bd_PCMH_sub1"/>
</dbReference>
<evidence type="ECO:0000256" key="12">
    <source>
        <dbReference type="ARBA" id="ARBA00023002"/>
    </source>
</evidence>
<dbReference type="NCBIfam" id="NF010480">
    <property type="entry name" value="PRK13905.1"/>
    <property type="match status" value="1"/>
</dbReference>
<dbReference type="NCBIfam" id="TIGR00179">
    <property type="entry name" value="murB"/>
    <property type="match status" value="1"/>
</dbReference>
<evidence type="ECO:0000256" key="10">
    <source>
        <dbReference type="ARBA" id="ARBA00022960"/>
    </source>
</evidence>
<comment type="subcellular location">
    <subcellularLocation>
        <location evidence="3 16">Cytoplasm</location>
    </subcellularLocation>
</comment>
<comment type="cofactor">
    <cofactor evidence="1 16">
        <name>FAD</name>
        <dbReference type="ChEBI" id="CHEBI:57692"/>
    </cofactor>
</comment>
<dbReference type="GO" id="GO:0005829">
    <property type="term" value="C:cytosol"/>
    <property type="evidence" value="ECO:0007669"/>
    <property type="project" value="TreeGrafter"/>
</dbReference>
<dbReference type="EC" id="1.3.1.98" evidence="16"/>
<evidence type="ECO:0000256" key="5">
    <source>
        <dbReference type="ARBA" id="ARBA00022490"/>
    </source>
</evidence>
<dbReference type="AlphaFoldDB" id="A0A2M6XB02"/>
<evidence type="ECO:0000256" key="13">
    <source>
        <dbReference type="ARBA" id="ARBA00023306"/>
    </source>
</evidence>
<dbReference type="GO" id="GO:0071949">
    <property type="term" value="F:FAD binding"/>
    <property type="evidence" value="ECO:0007669"/>
    <property type="project" value="InterPro"/>
</dbReference>
<evidence type="ECO:0000256" key="6">
    <source>
        <dbReference type="ARBA" id="ARBA00022618"/>
    </source>
</evidence>
<feature type="active site" evidence="16">
    <location>
        <position position="158"/>
    </location>
</feature>
<evidence type="ECO:0000313" key="18">
    <source>
        <dbReference type="EMBL" id="PIU02247.1"/>
    </source>
</evidence>
<dbReference type="SUPFAM" id="SSF56194">
    <property type="entry name" value="Uridine diphospho-N-Acetylenolpyruvylglucosamine reductase, MurB, C-terminal domain"/>
    <property type="match status" value="1"/>
</dbReference>
<reference evidence="19" key="1">
    <citation type="submission" date="2017-09" db="EMBL/GenBank/DDBJ databases">
        <title>Depth-based differentiation of microbial function through sediment-hosted aquifers and enrichment of novel symbionts in the deep terrestrial subsurface.</title>
        <authorList>
            <person name="Probst A.J."/>
            <person name="Ladd B."/>
            <person name="Jarett J.K."/>
            <person name="Geller-Mcgrath D.E."/>
            <person name="Sieber C.M.K."/>
            <person name="Emerson J.B."/>
            <person name="Anantharaman K."/>
            <person name="Thomas B.C."/>
            <person name="Malmstrom R."/>
            <person name="Stieglmeier M."/>
            <person name="Klingl A."/>
            <person name="Woyke T."/>
            <person name="Ryan C.M."/>
            <person name="Banfield J.F."/>
        </authorList>
    </citation>
    <scope>NUCLEOTIDE SEQUENCE [LARGE SCALE GENOMIC DNA]</scope>
</reference>
<dbReference type="PANTHER" id="PTHR21071:SF4">
    <property type="entry name" value="UDP-N-ACETYLENOLPYRUVOYLGLUCOSAMINE REDUCTASE"/>
    <property type="match status" value="1"/>
</dbReference>
<dbReference type="UniPathway" id="UPA00219"/>
<evidence type="ECO:0000256" key="15">
    <source>
        <dbReference type="ARBA" id="ARBA00048914"/>
    </source>
</evidence>
<dbReference type="InterPro" id="IPR011601">
    <property type="entry name" value="MurB_C"/>
</dbReference>